<dbReference type="Pfam" id="PF07696">
    <property type="entry name" value="7TMR-DISMED2"/>
    <property type="match status" value="1"/>
</dbReference>
<protein>
    <submittedName>
        <fullName evidence="3">PAS domain S-box protein</fullName>
    </submittedName>
</protein>
<dbReference type="EMBL" id="VTOX01000001">
    <property type="protein sequence ID" value="NKE64260.1"/>
    <property type="molecule type" value="Genomic_DNA"/>
</dbReference>
<evidence type="ECO:0000313" key="4">
    <source>
        <dbReference type="Proteomes" id="UP000521868"/>
    </source>
</evidence>
<keyword evidence="1" id="KW-0812">Transmembrane</keyword>
<dbReference type="SMART" id="SM00091">
    <property type="entry name" value="PAS"/>
    <property type="match status" value="1"/>
</dbReference>
<accession>A0A7X6DBR0</accession>
<dbReference type="Gene3D" id="3.30.450.20">
    <property type="entry name" value="PAS domain"/>
    <property type="match status" value="1"/>
</dbReference>
<keyword evidence="1" id="KW-1133">Transmembrane helix</keyword>
<keyword evidence="1" id="KW-0472">Membrane</keyword>
<feature type="domain" description="PAS" evidence="2">
    <location>
        <begin position="464"/>
        <end position="494"/>
    </location>
</feature>
<dbReference type="CDD" id="cd00130">
    <property type="entry name" value="PAS"/>
    <property type="match status" value="1"/>
</dbReference>
<dbReference type="PANTHER" id="PTHR44757:SF2">
    <property type="entry name" value="BIOFILM ARCHITECTURE MAINTENANCE PROTEIN MBAA"/>
    <property type="match status" value="1"/>
</dbReference>
<evidence type="ECO:0000256" key="1">
    <source>
        <dbReference type="SAM" id="Phobius"/>
    </source>
</evidence>
<evidence type="ECO:0000313" key="3">
    <source>
        <dbReference type="EMBL" id="NKE64260.1"/>
    </source>
</evidence>
<feature type="transmembrane region" description="Helical" evidence="1">
    <location>
        <begin position="278"/>
        <end position="296"/>
    </location>
</feature>
<dbReference type="PROSITE" id="PS50112">
    <property type="entry name" value="PAS"/>
    <property type="match status" value="1"/>
</dbReference>
<dbReference type="PANTHER" id="PTHR44757">
    <property type="entry name" value="DIGUANYLATE CYCLASE DGCP"/>
    <property type="match status" value="1"/>
</dbReference>
<gene>
    <name evidence="3" type="ORF">RAMLITH_00365</name>
</gene>
<feature type="transmembrane region" description="Helical" evidence="1">
    <location>
        <begin position="364"/>
        <end position="384"/>
    </location>
</feature>
<sequence>MALVAALRRILESAAAGTGAPVPRRARNWLLLMGCVLALASGAGAAADGELTIGEAQRYPLSRSLTFLEDPSGELTLDEVLEPAVQARFGAVPQRGDGVNFGFTRSAIWLRLVLHAPPETQPDWLLELAYPPLDSIELYAPDGPGLDRQAGGDLLPFSARAVPHRNHVLRVTLRPGGSTTLYLRLRSQGAVVAAATLWRPTALWQHDQAVYGVLGSYFGLLVGLLLYNLLLYLSVRDSGYLIYAAFAAALGAGQAALSGMGAQFLWPQWTWLNSVLPAAAFSAAAILGVQFARHFLSSAARLPRTDRFLRLQVAGWTAALVAAVTLPYTATAWLVTVMAMLSVGTGVVVGVVSIRRQFAGARLFFTAWAVLLAGVLTLALHNAGVLPSNLFTANALLIGSAFEMVLLSFALADRINVARRFKEMAQARIAAEHALVGALSQAQQRLTNTLHEREAMLNSLVEGIVLTVPGRIEWVNRRFAQMLGYPAEALVGQSPQQLDADHDGWEDFRLAARAAIAATGSCRAERRLRRASGELFWVEMSGTCLRGRDADASVVWSVREIPGRQAAPGEQRHRAAGAGST</sequence>
<reference evidence="3 4" key="1">
    <citation type="journal article" date="2020" name="Nature">
        <title>Bacterial chemolithoautotrophy via manganese oxidation.</title>
        <authorList>
            <person name="Yu H."/>
            <person name="Leadbetter J.R."/>
        </authorList>
    </citation>
    <scope>NUCLEOTIDE SEQUENCE [LARGE SCALE GENOMIC DNA]</scope>
    <source>
        <strain evidence="3 4">RBP-1</strain>
    </source>
</reference>
<evidence type="ECO:0000259" key="2">
    <source>
        <dbReference type="PROSITE" id="PS50112"/>
    </source>
</evidence>
<dbReference type="NCBIfam" id="TIGR00229">
    <property type="entry name" value="sensory_box"/>
    <property type="match status" value="1"/>
</dbReference>
<feature type="transmembrane region" description="Helical" evidence="1">
    <location>
        <begin position="332"/>
        <end position="352"/>
    </location>
</feature>
<name>A0A7X6DBR0_9BURK</name>
<dbReference type="Pfam" id="PF13426">
    <property type="entry name" value="PAS_9"/>
    <property type="match status" value="1"/>
</dbReference>
<dbReference type="InterPro" id="IPR035965">
    <property type="entry name" value="PAS-like_dom_sf"/>
</dbReference>
<dbReference type="Pfam" id="PF07695">
    <property type="entry name" value="7TMR-DISM_7TM"/>
    <property type="match status" value="1"/>
</dbReference>
<feature type="transmembrane region" description="Helical" evidence="1">
    <location>
        <begin position="240"/>
        <end position="266"/>
    </location>
</feature>
<dbReference type="AlphaFoldDB" id="A0A7X6DBR0"/>
<comment type="caution">
    <text evidence="3">The sequence shown here is derived from an EMBL/GenBank/DDBJ whole genome shotgun (WGS) entry which is preliminary data.</text>
</comment>
<dbReference type="Proteomes" id="UP000521868">
    <property type="component" value="Unassembled WGS sequence"/>
</dbReference>
<dbReference type="InterPro" id="IPR000014">
    <property type="entry name" value="PAS"/>
</dbReference>
<feature type="transmembrane region" description="Helical" evidence="1">
    <location>
        <begin position="308"/>
        <end position="326"/>
    </location>
</feature>
<dbReference type="RefSeq" id="WP_168105370.1">
    <property type="nucleotide sequence ID" value="NZ_VTOX01000001.1"/>
</dbReference>
<dbReference type="InterPro" id="IPR052155">
    <property type="entry name" value="Biofilm_reg_signaling"/>
</dbReference>
<dbReference type="InterPro" id="IPR011622">
    <property type="entry name" value="7TMR_DISM_rcpt_extracell_dom2"/>
</dbReference>
<organism evidence="3 4">
    <name type="scientific">Ramlibacter lithotrophicus</name>
    <dbReference type="NCBI Taxonomy" id="2606681"/>
    <lineage>
        <taxon>Bacteria</taxon>
        <taxon>Pseudomonadati</taxon>
        <taxon>Pseudomonadota</taxon>
        <taxon>Betaproteobacteria</taxon>
        <taxon>Burkholderiales</taxon>
        <taxon>Comamonadaceae</taxon>
        <taxon>Ramlibacter</taxon>
    </lineage>
</organism>
<feature type="transmembrane region" description="Helical" evidence="1">
    <location>
        <begin position="209"/>
        <end position="233"/>
    </location>
</feature>
<dbReference type="Gene3D" id="2.60.40.2380">
    <property type="match status" value="1"/>
</dbReference>
<keyword evidence="4" id="KW-1185">Reference proteome</keyword>
<feature type="transmembrane region" description="Helical" evidence="1">
    <location>
        <begin position="390"/>
        <end position="412"/>
    </location>
</feature>
<proteinExistence type="predicted"/>
<dbReference type="InterPro" id="IPR011623">
    <property type="entry name" value="7TMR_DISM_rcpt_extracell_dom1"/>
</dbReference>
<dbReference type="SUPFAM" id="SSF55785">
    <property type="entry name" value="PYP-like sensor domain (PAS domain)"/>
    <property type="match status" value="1"/>
</dbReference>